<accession>A0A2I0WQL9</accession>
<dbReference type="InterPro" id="IPR024977">
    <property type="entry name" value="Apc4-like_WD40_dom"/>
</dbReference>
<evidence type="ECO:0000259" key="5">
    <source>
        <dbReference type="Pfam" id="PF12894"/>
    </source>
</evidence>
<dbReference type="Pfam" id="PF12894">
    <property type="entry name" value="ANAPC4_WD40"/>
    <property type="match status" value="1"/>
</dbReference>
<dbReference type="InterPro" id="IPR020472">
    <property type="entry name" value="WD40_PAC1"/>
</dbReference>
<dbReference type="PANTHER" id="PTHR14091">
    <property type="entry name" value="PERIODIC TRYPTOPHAN PROTEIN 1"/>
    <property type="match status" value="1"/>
</dbReference>
<evidence type="ECO:0000313" key="7">
    <source>
        <dbReference type="Proteomes" id="UP000233837"/>
    </source>
</evidence>
<dbReference type="InterPro" id="IPR001680">
    <property type="entry name" value="WD40_rpt"/>
</dbReference>
<dbReference type="SUPFAM" id="SSF50978">
    <property type="entry name" value="WD40 repeat-like"/>
    <property type="match status" value="1"/>
</dbReference>
<dbReference type="PROSITE" id="PS50082">
    <property type="entry name" value="WD_REPEATS_2"/>
    <property type="match status" value="3"/>
</dbReference>
<proteinExistence type="predicted"/>
<keyword evidence="3" id="KW-0677">Repeat</keyword>
<reference evidence="6 7" key="1">
    <citation type="journal article" date="2016" name="Sci. Rep.">
        <title>The Dendrobium catenatum Lindl. genome sequence provides insights into polysaccharide synthase, floral development and adaptive evolution.</title>
        <authorList>
            <person name="Zhang G.Q."/>
            <person name="Xu Q."/>
            <person name="Bian C."/>
            <person name="Tsai W.C."/>
            <person name="Yeh C.M."/>
            <person name="Liu K.W."/>
            <person name="Yoshida K."/>
            <person name="Zhang L.S."/>
            <person name="Chang S.B."/>
            <person name="Chen F."/>
            <person name="Shi Y."/>
            <person name="Su Y.Y."/>
            <person name="Zhang Y.Q."/>
            <person name="Chen L.J."/>
            <person name="Yin Y."/>
            <person name="Lin M."/>
            <person name="Huang H."/>
            <person name="Deng H."/>
            <person name="Wang Z.W."/>
            <person name="Zhu S.L."/>
            <person name="Zhao X."/>
            <person name="Deng C."/>
            <person name="Niu S.C."/>
            <person name="Huang J."/>
            <person name="Wang M."/>
            <person name="Liu G.H."/>
            <person name="Yang H.J."/>
            <person name="Xiao X.J."/>
            <person name="Hsiao Y.Y."/>
            <person name="Wu W.L."/>
            <person name="Chen Y.Y."/>
            <person name="Mitsuda N."/>
            <person name="Ohme-Takagi M."/>
            <person name="Luo Y.B."/>
            <person name="Van de Peer Y."/>
            <person name="Liu Z.J."/>
        </authorList>
    </citation>
    <scope>NUCLEOTIDE SEQUENCE [LARGE SCALE GENOMIC DNA]</scope>
    <source>
        <tissue evidence="6">The whole plant</tissue>
    </source>
</reference>
<protein>
    <submittedName>
        <fullName evidence="6">Dynein assembly factor with WDR repeat domains 1</fullName>
    </submittedName>
</protein>
<dbReference type="Gene3D" id="2.130.10.10">
    <property type="entry name" value="YVTN repeat-like/Quinoprotein amine dehydrogenase"/>
    <property type="match status" value="2"/>
</dbReference>
<organism evidence="6 7">
    <name type="scientific">Dendrobium catenatum</name>
    <dbReference type="NCBI Taxonomy" id="906689"/>
    <lineage>
        <taxon>Eukaryota</taxon>
        <taxon>Viridiplantae</taxon>
        <taxon>Streptophyta</taxon>
        <taxon>Embryophyta</taxon>
        <taxon>Tracheophyta</taxon>
        <taxon>Spermatophyta</taxon>
        <taxon>Magnoliopsida</taxon>
        <taxon>Liliopsida</taxon>
        <taxon>Asparagales</taxon>
        <taxon>Orchidaceae</taxon>
        <taxon>Epidendroideae</taxon>
        <taxon>Malaxideae</taxon>
        <taxon>Dendrobiinae</taxon>
        <taxon>Dendrobium</taxon>
    </lineage>
</organism>
<reference evidence="6 7" key="2">
    <citation type="journal article" date="2017" name="Nature">
        <title>The Apostasia genome and the evolution of orchids.</title>
        <authorList>
            <person name="Zhang G.Q."/>
            <person name="Liu K.W."/>
            <person name="Li Z."/>
            <person name="Lohaus R."/>
            <person name="Hsiao Y.Y."/>
            <person name="Niu S.C."/>
            <person name="Wang J.Y."/>
            <person name="Lin Y.C."/>
            <person name="Xu Q."/>
            <person name="Chen L.J."/>
            <person name="Yoshida K."/>
            <person name="Fujiwara S."/>
            <person name="Wang Z.W."/>
            <person name="Zhang Y.Q."/>
            <person name="Mitsuda N."/>
            <person name="Wang M."/>
            <person name="Liu G.H."/>
            <person name="Pecoraro L."/>
            <person name="Huang H.X."/>
            <person name="Xiao X.J."/>
            <person name="Lin M."/>
            <person name="Wu X.Y."/>
            <person name="Wu W.L."/>
            <person name="Chen Y.Y."/>
            <person name="Chang S.B."/>
            <person name="Sakamoto S."/>
            <person name="Ohme-Takagi M."/>
            <person name="Yagi M."/>
            <person name="Zeng S.J."/>
            <person name="Shen C.Y."/>
            <person name="Yeh C.M."/>
            <person name="Luo Y.B."/>
            <person name="Tsai W.C."/>
            <person name="Van de Peer Y."/>
            <person name="Liu Z.J."/>
        </authorList>
    </citation>
    <scope>NUCLEOTIDE SEQUENCE [LARGE SCALE GENOMIC DNA]</scope>
    <source>
        <tissue evidence="6">The whole plant</tissue>
    </source>
</reference>
<dbReference type="PANTHER" id="PTHR14091:SF0">
    <property type="entry name" value="PERIODIC TRYPTOPHAN PROTEIN 1 HOMOLOG"/>
    <property type="match status" value="1"/>
</dbReference>
<dbReference type="SMART" id="SM00320">
    <property type="entry name" value="WD40"/>
    <property type="match status" value="4"/>
</dbReference>
<dbReference type="InterPro" id="IPR015943">
    <property type="entry name" value="WD40/YVTN_repeat-like_dom_sf"/>
</dbReference>
<evidence type="ECO:0000256" key="4">
    <source>
        <dbReference type="PROSITE-ProRule" id="PRU00221"/>
    </source>
</evidence>
<dbReference type="PROSITE" id="PS00678">
    <property type="entry name" value="WD_REPEATS_1"/>
    <property type="match status" value="2"/>
</dbReference>
<dbReference type="GO" id="GO:0005634">
    <property type="term" value="C:nucleus"/>
    <property type="evidence" value="ECO:0007669"/>
    <property type="project" value="TreeGrafter"/>
</dbReference>
<dbReference type="PRINTS" id="PR00320">
    <property type="entry name" value="GPROTEINBRPT"/>
</dbReference>
<dbReference type="InterPro" id="IPR044285">
    <property type="entry name" value="PWP1"/>
</dbReference>
<feature type="repeat" description="WD" evidence="4">
    <location>
        <begin position="393"/>
        <end position="435"/>
    </location>
</feature>
<gene>
    <name evidence="6" type="primary">DAW1</name>
    <name evidence="6" type="ORF">MA16_Dca011585</name>
</gene>
<sequence length="496" mass="54179">MISAVCWVPKGASKVVPVVAEPPSKEEIEEVLRTGVLERKGDIDEEEDECMDVDDAPEVLDEVSIARAATKALNQVQAGRESRDLQAVSVGIEELNMDAYDDEDDGIELFASGIGDTYYPSNDMDPYLQNKGDDEDDDDDEIEDMTIKPTDSVIVCARNEDEVSHLEVWIFEDSGDGDSNMYVHHDVILPAFPLCTAWLDCNLKGGDKGNFLAVGSLEPAIEIWDLDLIDEVQPFLVLGGVSNKKKKNKKKSVIYRKDSHKDSVLGLAWNKEVRNVLASASADKSVKIWDVVTGKCVATTAHHSDKVQSVAWNRFSPELLLSGSFDRSVVMVDGRSINEVSKKWPVMADVEGLAWDPHADHSFVVSQENGVVQGFDIRIGSSDGSSFKPVFTLHAHDKAVSSISYNPCRPNLLATGSTDKTVKLWDLSNSQPSCVASTKPKAGSIFSIAFSEDNPFLLAVGGHKGKLKIWDVTSEPGIARSFEKYINKGEGPATSA</sequence>
<dbReference type="OrthoDB" id="270624at2759"/>
<keyword evidence="7" id="KW-1185">Reference proteome</keyword>
<dbReference type="Pfam" id="PF00400">
    <property type="entry name" value="WD40"/>
    <property type="match status" value="2"/>
</dbReference>
<evidence type="ECO:0000256" key="3">
    <source>
        <dbReference type="ARBA" id="ARBA00022737"/>
    </source>
</evidence>
<evidence type="ECO:0000256" key="1">
    <source>
        <dbReference type="ARBA" id="ARBA00022553"/>
    </source>
</evidence>
<dbReference type="Proteomes" id="UP000233837">
    <property type="component" value="Unassembled WGS sequence"/>
</dbReference>
<keyword evidence="2 4" id="KW-0853">WD repeat</keyword>
<dbReference type="FunFam" id="2.130.10.10:FF:000714">
    <property type="entry name" value="Transducin/WD40 repeat-like superfamily protein"/>
    <property type="match status" value="1"/>
</dbReference>
<name>A0A2I0WQL9_9ASPA</name>
<evidence type="ECO:0000256" key="2">
    <source>
        <dbReference type="ARBA" id="ARBA00022574"/>
    </source>
</evidence>
<dbReference type="PROSITE" id="PS50294">
    <property type="entry name" value="WD_REPEATS_REGION"/>
    <property type="match status" value="2"/>
</dbReference>
<dbReference type="EMBL" id="KZ502480">
    <property type="protein sequence ID" value="PKU77965.1"/>
    <property type="molecule type" value="Genomic_DNA"/>
</dbReference>
<evidence type="ECO:0000313" key="6">
    <source>
        <dbReference type="EMBL" id="PKU77965.1"/>
    </source>
</evidence>
<feature type="repeat" description="WD" evidence="4">
    <location>
        <begin position="438"/>
        <end position="480"/>
    </location>
</feature>
<keyword evidence="1" id="KW-0597">Phosphoprotein</keyword>
<dbReference type="GO" id="GO:0006364">
    <property type="term" value="P:rRNA processing"/>
    <property type="evidence" value="ECO:0007669"/>
    <property type="project" value="InterPro"/>
</dbReference>
<dbReference type="AlphaFoldDB" id="A0A2I0WQL9"/>
<dbReference type="STRING" id="906689.A0A2I0WQL9"/>
<dbReference type="FunFam" id="2.130.10.10:FF:000485">
    <property type="entry name" value="Putative WD repeat-containing protein C17D11.16"/>
    <property type="match status" value="1"/>
</dbReference>
<dbReference type="InterPro" id="IPR036322">
    <property type="entry name" value="WD40_repeat_dom_sf"/>
</dbReference>
<dbReference type="InterPro" id="IPR019775">
    <property type="entry name" value="WD40_repeat_CS"/>
</dbReference>
<feature type="repeat" description="WD" evidence="4">
    <location>
        <begin position="257"/>
        <end position="299"/>
    </location>
</feature>
<feature type="domain" description="Anaphase-promoting complex subunit 4-like WD40" evidence="5">
    <location>
        <begin position="256"/>
        <end position="313"/>
    </location>
</feature>